<dbReference type="Pfam" id="PF02624">
    <property type="entry name" value="YcaO"/>
    <property type="match status" value="1"/>
</dbReference>
<sequence>MITTRKPSFHRLANIVDAIVDEQVGIVKYVKEFRRESGMPDFFCYYAKACNTLAFSKNKNFSNTGGASIFRELAVAKAIGEAVERYCSAIFDQDQLPLISYQDAPFSCIAPEDFALYSEEQYRRPDFPYRPFTSSTPVRWTPARDLFNNEPWYLPAATVFMPYWYDEKNGETPIVQPISSGLACHCSFEEAAISAICEVIERDAFMITWQAAISPPAINLETLSPENQDLVSRFERTGNSVFLFHLAMDYEVPVVLAVARCYVEDGPALCFAASADLDPEDAVRKSLEELAHTRRLAQSLKSSEPSIEANPGFEAVSNQDAHLRFYGDQAHGRFANFIFSSEKRVAFQDIPSPFTGEPNIDLNILVNQIRLVNHKVLLADLTTSDVGDLGLSVVRSVIPGFHPLQMGHATRALGGSRLWEVPQRLGYPGITRESGDNPAPHPYP</sequence>
<keyword evidence="3" id="KW-1185">Reference proteome</keyword>
<dbReference type="Proteomes" id="UP001250932">
    <property type="component" value="Unassembled WGS sequence"/>
</dbReference>
<dbReference type="NCBIfam" id="TIGR00702">
    <property type="entry name" value="YcaO-type kinase domain"/>
    <property type="match status" value="1"/>
</dbReference>
<dbReference type="InterPro" id="IPR027624">
    <property type="entry name" value="TOMM_cyclo_SagD"/>
</dbReference>
<dbReference type="Gene3D" id="3.30.1330.230">
    <property type="match status" value="1"/>
</dbReference>
<dbReference type="EMBL" id="JAQOUE010000001">
    <property type="protein sequence ID" value="MDT7043055.1"/>
    <property type="molecule type" value="Genomic_DNA"/>
</dbReference>
<dbReference type="Gene3D" id="3.30.40.250">
    <property type="match status" value="1"/>
</dbReference>
<gene>
    <name evidence="2" type="ORF">PPG34_11880</name>
</gene>
<dbReference type="PROSITE" id="PS51664">
    <property type="entry name" value="YCAO"/>
    <property type="match status" value="1"/>
</dbReference>
<dbReference type="PANTHER" id="PTHR37809:SF1">
    <property type="entry name" value="RIBOSOMAL PROTEIN S12 METHYLTHIOTRANSFERASE ACCESSORY FACTOR YCAO"/>
    <property type="match status" value="1"/>
</dbReference>
<name>A0ABU3K9G4_9BACT</name>
<dbReference type="PANTHER" id="PTHR37809">
    <property type="entry name" value="RIBOSOMAL PROTEIN S12 METHYLTHIOTRANSFERASE ACCESSORY FACTOR YCAO"/>
    <property type="match status" value="1"/>
</dbReference>
<evidence type="ECO:0000313" key="2">
    <source>
        <dbReference type="EMBL" id="MDT7043055.1"/>
    </source>
</evidence>
<accession>A0ABU3K9G4</accession>
<reference evidence="2 3" key="1">
    <citation type="journal article" date="2023" name="ISME J.">
        <title>Cultivation and genomic characterization of novel and ubiquitous marine nitrite-oxidizing bacteria from the Nitrospirales.</title>
        <authorList>
            <person name="Mueller A.J."/>
            <person name="Daebeler A."/>
            <person name="Herbold C.W."/>
            <person name="Kirkegaard R.H."/>
            <person name="Daims H."/>
        </authorList>
    </citation>
    <scope>NUCLEOTIDE SEQUENCE [LARGE SCALE GENOMIC DNA]</scope>
    <source>
        <strain evidence="2 3">EB</strain>
    </source>
</reference>
<dbReference type="InterPro" id="IPR003776">
    <property type="entry name" value="YcaO-like_dom"/>
</dbReference>
<dbReference type="NCBIfam" id="TIGR03604">
    <property type="entry name" value="TOMM_cyclo_SagD"/>
    <property type="match status" value="1"/>
</dbReference>
<proteinExistence type="predicted"/>
<evidence type="ECO:0000259" key="1">
    <source>
        <dbReference type="PROSITE" id="PS51664"/>
    </source>
</evidence>
<dbReference type="Gene3D" id="3.30.160.660">
    <property type="match status" value="1"/>
</dbReference>
<organism evidence="2 3">
    <name type="scientific">Candidatus Nitronereus thalassa</name>
    <dbReference type="NCBI Taxonomy" id="3020898"/>
    <lineage>
        <taxon>Bacteria</taxon>
        <taxon>Pseudomonadati</taxon>
        <taxon>Nitrospirota</taxon>
        <taxon>Nitrospiria</taxon>
        <taxon>Nitrospirales</taxon>
        <taxon>Nitrospiraceae</taxon>
        <taxon>Candidatus Nitronereus</taxon>
    </lineage>
</organism>
<evidence type="ECO:0000313" key="3">
    <source>
        <dbReference type="Proteomes" id="UP001250932"/>
    </source>
</evidence>
<dbReference type="RefSeq" id="WP_313833538.1">
    <property type="nucleotide sequence ID" value="NZ_JAQOUE010000001.1"/>
</dbReference>
<protein>
    <submittedName>
        <fullName evidence="2">YcaO-like family protein</fullName>
    </submittedName>
</protein>
<comment type="caution">
    <text evidence="2">The sequence shown here is derived from an EMBL/GenBank/DDBJ whole genome shotgun (WGS) entry which is preliminary data.</text>
</comment>
<feature type="domain" description="YcaO" evidence="1">
    <location>
        <begin position="66"/>
        <end position="444"/>
    </location>
</feature>